<evidence type="ECO:0000313" key="3">
    <source>
        <dbReference type="EMBL" id="GCL64992.1"/>
    </source>
</evidence>
<dbReference type="SUPFAM" id="SSF51735">
    <property type="entry name" value="NAD(P)-binding Rossmann-fold domains"/>
    <property type="match status" value="1"/>
</dbReference>
<accession>A0A480AXN1</accession>
<dbReference type="Proteomes" id="UP000301751">
    <property type="component" value="Unassembled WGS sequence"/>
</dbReference>
<keyword evidence="4" id="KW-1185">Reference proteome</keyword>
<evidence type="ECO:0000313" key="4">
    <source>
        <dbReference type="Proteomes" id="UP000301751"/>
    </source>
</evidence>
<name>A0A480AXN1_9BURK</name>
<dbReference type="InterPro" id="IPR036291">
    <property type="entry name" value="NAD(P)-bd_dom_sf"/>
</dbReference>
<organism evidence="3 4">
    <name type="scientific">Pseudaquabacterium pictum</name>
    <dbReference type="NCBI Taxonomy" id="2315236"/>
    <lineage>
        <taxon>Bacteria</taxon>
        <taxon>Pseudomonadati</taxon>
        <taxon>Pseudomonadota</taxon>
        <taxon>Betaproteobacteria</taxon>
        <taxon>Burkholderiales</taxon>
        <taxon>Sphaerotilaceae</taxon>
        <taxon>Pseudaquabacterium</taxon>
    </lineage>
</organism>
<dbReference type="RefSeq" id="WP_228027207.1">
    <property type="nucleotide sequence ID" value="NZ_BJCL01000012.1"/>
</dbReference>
<dbReference type="PANTHER" id="PTHR43593">
    <property type="match status" value="1"/>
</dbReference>
<dbReference type="EMBL" id="BJCL01000012">
    <property type="protein sequence ID" value="GCL64992.1"/>
    <property type="molecule type" value="Genomic_DNA"/>
</dbReference>
<dbReference type="PANTHER" id="PTHR43593:SF1">
    <property type="entry name" value="INOSITOL 2-DEHYDROGENASE"/>
    <property type="match status" value="1"/>
</dbReference>
<proteinExistence type="predicted"/>
<evidence type="ECO:0000259" key="2">
    <source>
        <dbReference type="Pfam" id="PF02894"/>
    </source>
</evidence>
<gene>
    <name evidence="3" type="ORF">AQPW35_40730</name>
</gene>
<feature type="domain" description="Gfo/Idh/MocA-like oxidoreductase N-terminal" evidence="1">
    <location>
        <begin position="9"/>
        <end position="128"/>
    </location>
</feature>
<dbReference type="InterPro" id="IPR000683">
    <property type="entry name" value="Gfo/Idh/MocA-like_OxRdtase_N"/>
</dbReference>
<dbReference type="Pfam" id="PF01408">
    <property type="entry name" value="GFO_IDH_MocA"/>
    <property type="match status" value="1"/>
</dbReference>
<protein>
    <recommendedName>
        <fullName evidence="5">Oxidoreductase</fullName>
    </recommendedName>
</protein>
<dbReference type="Pfam" id="PF02894">
    <property type="entry name" value="GFO_IDH_MocA_C"/>
    <property type="match status" value="1"/>
</dbReference>
<dbReference type="AlphaFoldDB" id="A0A480AXN1"/>
<evidence type="ECO:0000259" key="1">
    <source>
        <dbReference type="Pfam" id="PF01408"/>
    </source>
</evidence>
<feature type="domain" description="Gfo/Idh/MocA-like oxidoreductase C-terminal" evidence="2">
    <location>
        <begin position="161"/>
        <end position="371"/>
    </location>
</feature>
<dbReference type="Gene3D" id="3.30.360.10">
    <property type="entry name" value="Dihydrodipicolinate Reductase, domain 2"/>
    <property type="match status" value="1"/>
</dbReference>
<dbReference type="InterPro" id="IPR004104">
    <property type="entry name" value="Gfo/Idh/MocA-like_OxRdtase_C"/>
</dbReference>
<sequence length="379" mass="41018">MHPSLPSTVRYGFIGCGMMGQEHLRNLALIDGADVRAIFEPDDGMAAQALALAPTAQRLPDLASLLARTDLDALVITSPNHVHAPQLVAIADSAPRAVLCEKPLCVNLDQVAQVRALASRLQAPLWVAMEYRYMPPIAALVQAAHAGTDTGGSTLLAIREHRYPFLAKVGDWNRFSANTGGTLVEKCCHFFDLMRLLMQADPLRLYASGAVNHNHLDERYGGRTPDILDNALVVLDFPDQRRAVLELCMFAEGSRYQEEISVVGPCGKLECKVPGPTRFWAHDQLGAPPVAQLVISPRQPPGPRALDIPVDSALLAAGDHNGSTYYQHRRFFDLVRGVSGQPVEVGLDDGLKAVLIGLAAEQSARTGEAISLCDGPYRL</sequence>
<dbReference type="SUPFAM" id="SSF55347">
    <property type="entry name" value="Glyceraldehyde-3-phosphate dehydrogenase-like, C-terminal domain"/>
    <property type="match status" value="1"/>
</dbReference>
<dbReference type="GO" id="GO:0000166">
    <property type="term" value="F:nucleotide binding"/>
    <property type="evidence" value="ECO:0007669"/>
    <property type="project" value="InterPro"/>
</dbReference>
<dbReference type="Gene3D" id="3.40.50.720">
    <property type="entry name" value="NAD(P)-binding Rossmann-like Domain"/>
    <property type="match status" value="1"/>
</dbReference>
<evidence type="ECO:0008006" key="5">
    <source>
        <dbReference type="Google" id="ProtNLM"/>
    </source>
</evidence>
<reference evidence="4" key="1">
    <citation type="submission" date="2019-03" db="EMBL/GenBank/DDBJ databases">
        <title>Aquabacterium pictum sp.nov., the first bacteriochlorophyll a-containing freshwater bacterium in the genus Aquabacterium of the class Betaproteobacteria.</title>
        <authorList>
            <person name="Hirose S."/>
            <person name="Tank M."/>
            <person name="Hara E."/>
            <person name="Tamaki H."/>
            <person name="Takaichi S."/>
            <person name="Haruta S."/>
            <person name="Hanada S."/>
        </authorList>
    </citation>
    <scope>NUCLEOTIDE SEQUENCE [LARGE SCALE GENOMIC DNA]</scope>
    <source>
        <strain evidence="4">W35</strain>
    </source>
</reference>
<dbReference type="InterPro" id="IPR050424">
    <property type="entry name" value="Gfo-Idh-MocA_inositol_DH"/>
</dbReference>
<comment type="caution">
    <text evidence="3">The sequence shown here is derived from an EMBL/GenBank/DDBJ whole genome shotgun (WGS) entry which is preliminary data.</text>
</comment>